<sequence length="121" mass="13725">MAHTDQPRVRFECINPILRVENMQASVRFYVDELGFENASWGTNDFTSVARDGTGIYLCRGSQGLGGAWVWIGVDDVEKLHQDYQARGLKVRLPPTNYPWAREMQIEDPDGNVLRLGSEPK</sequence>
<feature type="domain" description="VOC" evidence="1">
    <location>
        <begin position="10"/>
        <end position="119"/>
    </location>
</feature>
<dbReference type="InterPro" id="IPR037523">
    <property type="entry name" value="VOC_core"/>
</dbReference>
<evidence type="ECO:0000313" key="2">
    <source>
        <dbReference type="EMBL" id="SPF32657.1"/>
    </source>
</evidence>
<accession>A0A2U3JZB1</accession>
<proteinExistence type="predicted"/>
<protein>
    <recommendedName>
        <fullName evidence="1">VOC domain-containing protein</fullName>
    </recommendedName>
</protein>
<dbReference type="Proteomes" id="UP000238701">
    <property type="component" value="Unassembled WGS sequence"/>
</dbReference>
<dbReference type="Pfam" id="PF00903">
    <property type="entry name" value="Glyoxalase"/>
    <property type="match status" value="1"/>
</dbReference>
<dbReference type="PROSITE" id="PS51819">
    <property type="entry name" value="VOC"/>
    <property type="match status" value="1"/>
</dbReference>
<gene>
    <name evidence="2" type="ORF">SBA1_1080004</name>
</gene>
<dbReference type="Gene3D" id="3.10.180.10">
    <property type="entry name" value="2,3-Dihydroxybiphenyl 1,2-Dioxygenase, domain 1"/>
    <property type="match status" value="1"/>
</dbReference>
<name>A0A2U3JZB1_9BACT</name>
<evidence type="ECO:0000259" key="1">
    <source>
        <dbReference type="PROSITE" id="PS51819"/>
    </source>
</evidence>
<dbReference type="EMBL" id="OMOD01000011">
    <property type="protein sequence ID" value="SPF32657.1"/>
    <property type="molecule type" value="Genomic_DNA"/>
</dbReference>
<dbReference type="AlphaFoldDB" id="A0A2U3JZB1"/>
<dbReference type="InterPro" id="IPR004360">
    <property type="entry name" value="Glyas_Fos-R_dOase_dom"/>
</dbReference>
<dbReference type="InterPro" id="IPR029068">
    <property type="entry name" value="Glyas_Bleomycin-R_OHBP_Dase"/>
</dbReference>
<evidence type="ECO:0000313" key="3">
    <source>
        <dbReference type="Proteomes" id="UP000238701"/>
    </source>
</evidence>
<dbReference type="OrthoDB" id="120274at2"/>
<organism evidence="2 3">
    <name type="scientific">Candidatus Sulfotelmatobacter kueseliae</name>
    <dbReference type="NCBI Taxonomy" id="2042962"/>
    <lineage>
        <taxon>Bacteria</taxon>
        <taxon>Pseudomonadati</taxon>
        <taxon>Acidobacteriota</taxon>
        <taxon>Terriglobia</taxon>
        <taxon>Terriglobales</taxon>
        <taxon>Candidatus Korobacteraceae</taxon>
        <taxon>Candidatus Sulfotelmatobacter</taxon>
    </lineage>
</organism>
<dbReference type="SUPFAM" id="SSF54593">
    <property type="entry name" value="Glyoxalase/Bleomycin resistance protein/Dihydroxybiphenyl dioxygenase"/>
    <property type="match status" value="1"/>
</dbReference>
<reference evidence="3" key="1">
    <citation type="submission" date="2018-02" db="EMBL/GenBank/DDBJ databases">
        <authorList>
            <person name="Hausmann B."/>
        </authorList>
    </citation>
    <scope>NUCLEOTIDE SEQUENCE [LARGE SCALE GENOMIC DNA]</scope>
    <source>
        <strain evidence="3">Peat soil MAG SbA1</strain>
    </source>
</reference>